<sequence length="70" mass="8196">MNQVLANIIYFLFVIFIFCTLWKFMGLMWNAYVPWNVTTDLLTIFVVTPILIVVSFILSSLSFRVIRSSK</sequence>
<dbReference type="RefSeq" id="WP_151700904.1">
    <property type="nucleotide sequence ID" value="NZ_CP031223.1"/>
</dbReference>
<feature type="transmembrane region" description="Helical" evidence="1">
    <location>
        <begin position="7"/>
        <end position="29"/>
    </location>
</feature>
<organism evidence="2 3">
    <name type="scientific">Psychrobacillus glaciei</name>
    <dbReference type="NCBI Taxonomy" id="2283160"/>
    <lineage>
        <taxon>Bacteria</taxon>
        <taxon>Bacillati</taxon>
        <taxon>Bacillota</taxon>
        <taxon>Bacilli</taxon>
        <taxon>Bacillales</taxon>
        <taxon>Bacillaceae</taxon>
        <taxon>Psychrobacillus</taxon>
    </lineage>
</organism>
<gene>
    <name evidence="2" type="ORF">PB01_14910</name>
</gene>
<feature type="transmembrane region" description="Helical" evidence="1">
    <location>
        <begin position="41"/>
        <end position="66"/>
    </location>
</feature>
<dbReference type="Proteomes" id="UP000325517">
    <property type="component" value="Chromosome"/>
</dbReference>
<protein>
    <submittedName>
        <fullName evidence="2">Uncharacterized protein</fullName>
    </submittedName>
</protein>
<keyword evidence="1" id="KW-0812">Transmembrane</keyword>
<evidence type="ECO:0000256" key="1">
    <source>
        <dbReference type="SAM" id="Phobius"/>
    </source>
</evidence>
<dbReference type="AlphaFoldDB" id="A0A5J6SPZ2"/>
<dbReference type="EMBL" id="CP031223">
    <property type="protein sequence ID" value="QFG00012.1"/>
    <property type="molecule type" value="Genomic_DNA"/>
</dbReference>
<dbReference type="KEGG" id="psyo:PB01_14910"/>
<evidence type="ECO:0000313" key="2">
    <source>
        <dbReference type="EMBL" id="QFG00012.1"/>
    </source>
</evidence>
<proteinExistence type="predicted"/>
<accession>A0A5J6SPZ2</accession>
<dbReference type="OrthoDB" id="2933210at2"/>
<name>A0A5J6SPZ2_9BACI</name>
<keyword evidence="1" id="KW-1133">Transmembrane helix</keyword>
<keyword evidence="3" id="KW-1185">Reference proteome</keyword>
<keyword evidence="1" id="KW-0472">Membrane</keyword>
<reference evidence="2 3" key="1">
    <citation type="submission" date="2018-07" db="EMBL/GenBank/DDBJ databases">
        <title>Complete genome sequence of Psychrobacillus sp. PB01, isolated from iceberg, and comparative genome analysis of Psychrobacillus strains.</title>
        <authorList>
            <person name="Lee P.C."/>
        </authorList>
    </citation>
    <scope>NUCLEOTIDE SEQUENCE [LARGE SCALE GENOMIC DNA]</scope>
    <source>
        <strain evidence="2 3">PB01</strain>
    </source>
</reference>
<evidence type="ECO:0000313" key="3">
    <source>
        <dbReference type="Proteomes" id="UP000325517"/>
    </source>
</evidence>